<evidence type="ECO:0000313" key="1">
    <source>
        <dbReference type="EMBL" id="KAK0632896.1"/>
    </source>
</evidence>
<dbReference type="AlphaFoldDB" id="A0AA39XFA0"/>
<dbReference type="Proteomes" id="UP001175000">
    <property type="component" value="Unassembled WGS sequence"/>
</dbReference>
<organism evidence="1 2">
    <name type="scientific">Immersiella caudata</name>
    <dbReference type="NCBI Taxonomy" id="314043"/>
    <lineage>
        <taxon>Eukaryota</taxon>
        <taxon>Fungi</taxon>
        <taxon>Dikarya</taxon>
        <taxon>Ascomycota</taxon>
        <taxon>Pezizomycotina</taxon>
        <taxon>Sordariomycetes</taxon>
        <taxon>Sordariomycetidae</taxon>
        <taxon>Sordariales</taxon>
        <taxon>Lasiosphaeriaceae</taxon>
        <taxon>Immersiella</taxon>
    </lineage>
</organism>
<comment type="caution">
    <text evidence="1">The sequence shown here is derived from an EMBL/GenBank/DDBJ whole genome shotgun (WGS) entry which is preliminary data.</text>
</comment>
<gene>
    <name evidence="1" type="ORF">B0T14DRAFT_560538</name>
</gene>
<name>A0AA39XFA0_9PEZI</name>
<dbReference type="EMBL" id="JAULSU010000001">
    <property type="protein sequence ID" value="KAK0632896.1"/>
    <property type="molecule type" value="Genomic_DNA"/>
</dbReference>
<sequence>MATAVLGNHGEAVALLEAKKKFKVIRNGRPVITDKVLGQMVGEALALRLSLPAQPLHDYEEDVVVIAAARQHMCFLSVHIPGEYVQQAQSPDNHLGSDDEFSGRHNVAGGGVEKEPVITISATDWLNLAEQHSRKIARENITTLVHWQQEHWR</sequence>
<evidence type="ECO:0000313" key="2">
    <source>
        <dbReference type="Proteomes" id="UP001175000"/>
    </source>
</evidence>
<protein>
    <submittedName>
        <fullName evidence="1">Uncharacterized protein</fullName>
    </submittedName>
</protein>
<accession>A0AA39XFA0</accession>
<keyword evidence="2" id="KW-1185">Reference proteome</keyword>
<proteinExistence type="predicted"/>
<reference evidence="1" key="1">
    <citation type="submission" date="2023-06" db="EMBL/GenBank/DDBJ databases">
        <title>Genome-scale phylogeny and comparative genomics of the fungal order Sordariales.</title>
        <authorList>
            <consortium name="Lawrence Berkeley National Laboratory"/>
            <person name="Hensen N."/>
            <person name="Bonometti L."/>
            <person name="Westerberg I."/>
            <person name="Brannstrom I.O."/>
            <person name="Guillou S."/>
            <person name="Cros-Aarteil S."/>
            <person name="Calhoun S."/>
            <person name="Haridas S."/>
            <person name="Kuo A."/>
            <person name="Mondo S."/>
            <person name="Pangilinan J."/>
            <person name="Riley R."/>
            <person name="Labutti K."/>
            <person name="Andreopoulos B."/>
            <person name="Lipzen A."/>
            <person name="Chen C."/>
            <person name="Yanf M."/>
            <person name="Daum C."/>
            <person name="Ng V."/>
            <person name="Clum A."/>
            <person name="Steindorff A."/>
            <person name="Ohm R."/>
            <person name="Martin F."/>
            <person name="Silar P."/>
            <person name="Natvig D."/>
            <person name="Lalanne C."/>
            <person name="Gautier V."/>
            <person name="Ament-Velasquez S.L."/>
            <person name="Kruys A."/>
            <person name="Hutchinson M.I."/>
            <person name="Powell A.J."/>
            <person name="Barry K."/>
            <person name="Miller A.N."/>
            <person name="Grigoriev I.V."/>
            <person name="Debuchy R."/>
            <person name="Gladieux P."/>
            <person name="Thoren M.H."/>
            <person name="Johannesson H."/>
        </authorList>
    </citation>
    <scope>NUCLEOTIDE SEQUENCE</scope>
    <source>
        <strain evidence="1">CBS 606.72</strain>
    </source>
</reference>